<evidence type="ECO:0000313" key="2">
    <source>
        <dbReference type="Proteomes" id="UP000037696"/>
    </source>
</evidence>
<dbReference type="Proteomes" id="UP000037696">
    <property type="component" value="Unassembled WGS sequence"/>
</dbReference>
<organism evidence="1 2">
    <name type="scientific">Penicillium nordicum</name>
    <dbReference type="NCBI Taxonomy" id="229535"/>
    <lineage>
        <taxon>Eukaryota</taxon>
        <taxon>Fungi</taxon>
        <taxon>Dikarya</taxon>
        <taxon>Ascomycota</taxon>
        <taxon>Pezizomycotina</taxon>
        <taxon>Eurotiomycetes</taxon>
        <taxon>Eurotiomycetidae</taxon>
        <taxon>Eurotiales</taxon>
        <taxon>Aspergillaceae</taxon>
        <taxon>Penicillium</taxon>
    </lineage>
</organism>
<dbReference type="EMBL" id="LHQQ01000124">
    <property type="protein sequence ID" value="KOS41701.1"/>
    <property type="molecule type" value="Genomic_DNA"/>
</dbReference>
<reference evidence="1 2" key="1">
    <citation type="submission" date="2015-08" db="EMBL/GenBank/DDBJ databases">
        <title>Genome sequencing of Penicillium nordicum.</title>
        <authorList>
            <person name="Nguyen H.D."/>
            <person name="Seifert K.A."/>
        </authorList>
    </citation>
    <scope>NUCLEOTIDE SEQUENCE [LARGE SCALE GENOMIC DNA]</scope>
    <source>
        <strain evidence="1 2">DAOMC 185683</strain>
    </source>
</reference>
<evidence type="ECO:0000313" key="1">
    <source>
        <dbReference type="EMBL" id="KOS41701.1"/>
    </source>
</evidence>
<protein>
    <submittedName>
        <fullName evidence="1">Uncharacterized protein</fullName>
    </submittedName>
</protein>
<sequence>MDVDECHRVEKSGSLFLFITKFCCGWTWIIPNSLMVGHTNSDVEMIPNCLTGNWFFSENIRRVQEIFLLFIGLPCALVF</sequence>
<name>A0A0M8P6H5_9EURO</name>
<keyword evidence="2" id="KW-1185">Reference proteome</keyword>
<gene>
    <name evidence="1" type="ORF">ACN38_g7437</name>
</gene>
<proteinExistence type="predicted"/>
<comment type="caution">
    <text evidence="1">The sequence shown here is derived from an EMBL/GenBank/DDBJ whole genome shotgun (WGS) entry which is preliminary data.</text>
</comment>
<dbReference type="AlphaFoldDB" id="A0A0M8P6H5"/>
<accession>A0A0M8P6H5</accession>